<dbReference type="RefSeq" id="WP_113931974.1">
    <property type="nucleotide sequence ID" value="NZ_JACCEU010000002.1"/>
</dbReference>
<evidence type="ECO:0000313" key="2">
    <source>
        <dbReference type="EMBL" id="RBP41714.1"/>
    </source>
</evidence>
<dbReference type="PANTHER" id="PTHR43424:SF1">
    <property type="entry name" value="LOCUS PUTATIVE PROTEIN 1-RELATED"/>
    <property type="match status" value="1"/>
</dbReference>
<evidence type="ECO:0000256" key="1">
    <source>
        <dbReference type="SAM" id="Phobius"/>
    </source>
</evidence>
<dbReference type="PANTHER" id="PTHR43424">
    <property type="entry name" value="LOCUS PUTATIVE PROTEIN 1-RELATED"/>
    <property type="match status" value="1"/>
</dbReference>
<keyword evidence="1" id="KW-0472">Membrane</keyword>
<evidence type="ECO:0000313" key="3">
    <source>
        <dbReference type="Proteomes" id="UP000253628"/>
    </source>
</evidence>
<feature type="transmembrane region" description="Helical" evidence="1">
    <location>
        <begin position="399"/>
        <end position="418"/>
    </location>
</feature>
<protein>
    <submittedName>
        <fullName evidence="2">O-antigen/teichoic acid export membrane protein</fullName>
    </submittedName>
</protein>
<feature type="transmembrane region" description="Helical" evidence="1">
    <location>
        <begin position="295"/>
        <end position="321"/>
    </location>
</feature>
<comment type="caution">
    <text evidence="2">The sequence shown here is derived from an EMBL/GenBank/DDBJ whole genome shotgun (WGS) entry which is preliminary data.</text>
</comment>
<organism evidence="2 3">
    <name type="scientific">Eoetvoesiella caeni</name>
    <dbReference type="NCBI Taxonomy" id="645616"/>
    <lineage>
        <taxon>Bacteria</taxon>
        <taxon>Pseudomonadati</taxon>
        <taxon>Pseudomonadota</taxon>
        <taxon>Betaproteobacteria</taxon>
        <taxon>Burkholderiales</taxon>
        <taxon>Alcaligenaceae</taxon>
        <taxon>Eoetvoesiella</taxon>
    </lineage>
</organism>
<keyword evidence="1" id="KW-0812">Transmembrane</keyword>
<gene>
    <name evidence="2" type="ORF">DFR37_10293</name>
</gene>
<feature type="transmembrane region" description="Helical" evidence="1">
    <location>
        <begin position="260"/>
        <end position="283"/>
    </location>
</feature>
<feature type="transmembrane region" description="Helical" evidence="1">
    <location>
        <begin position="87"/>
        <end position="115"/>
    </location>
</feature>
<feature type="transmembrane region" description="Helical" evidence="1">
    <location>
        <begin position="367"/>
        <end position="387"/>
    </location>
</feature>
<feature type="transmembrane region" description="Helical" evidence="1">
    <location>
        <begin position="45"/>
        <end position="66"/>
    </location>
</feature>
<keyword evidence="1" id="KW-1133">Transmembrane helix</keyword>
<feature type="transmembrane region" description="Helical" evidence="1">
    <location>
        <begin position="16"/>
        <end position="39"/>
    </location>
</feature>
<accession>A0A366HGE5</accession>
<feature type="transmembrane region" description="Helical" evidence="1">
    <location>
        <begin position="121"/>
        <end position="143"/>
    </location>
</feature>
<feature type="transmembrane region" description="Helical" evidence="1">
    <location>
        <begin position="220"/>
        <end position="240"/>
    </location>
</feature>
<feature type="transmembrane region" description="Helical" evidence="1">
    <location>
        <begin position="155"/>
        <end position="172"/>
    </location>
</feature>
<feature type="transmembrane region" description="Helical" evidence="1">
    <location>
        <begin position="178"/>
        <end position="199"/>
    </location>
</feature>
<feature type="transmembrane region" description="Helical" evidence="1">
    <location>
        <begin position="333"/>
        <end position="355"/>
    </location>
</feature>
<keyword evidence="3" id="KW-1185">Reference proteome</keyword>
<name>A0A366HGE5_9BURK</name>
<sequence>MRQTLAFLTPERLQQLWYVPVLAFAMGLMMLRTLVMAQLFSLDGFAQFSAGLLVSGTFCMLACLGLQSLLQRDMPMMMVRRQNHAAAVLLSQCVLVACVCVLICIAGGVAGITIAGIAKDILVIGLLHGLSQQLFLIVTVESRSRSQSVRFARQNLVRGLGVFCLGSLVAFYTRSAQLTLITEATVSLILVQGTLRAIFRAASIRYMSAFRAGFRRIHRLRWRSAITLFFVSVVGFIAYSADRWMAAQALTTKQFALYSFAGLVLTMAGAVQVLINASVFPMLARRYAKLGRKSAYLLCWRVSMVLLIICAIFGGPAWFLIDQGVAYWFPKYQAVRVVLPLFIFVAILRVSNFWPSFMIISGFESRLLMLDISAGLIAGLFWVLWVQPWNGNGLGIEEIAVFAALMSACSYLFSAEAARRINKAVT</sequence>
<dbReference type="AlphaFoldDB" id="A0A366HGE5"/>
<dbReference type="OrthoDB" id="8907936at2"/>
<proteinExistence type="predicted"/>
<dbReference type="Proteomes" id="UP000253628">
    <property type="component" value="Unassembled WGS sequence"/>
</dbReference>
<reference evidence="2 3" key="1">
    <citation type="submission" date="2018-06" db="EMBL/GenBank/DDBJ databases">
        <title>Genomic Encyclopedia of Type Strains, Phase IV (KMG-IV): sequencing the most valuable type-strain genomes for metagenomic binning, comparative biology and taxonomic classification.</title>
        <authorList>
            <person name="Goeker M."/>
        </authorList>
    </citation>
    <scope>NUCLEOTIDE SEQUENCE [LARGE SCALE GENOMIC DNA]</scope>
    <source>
        <strain evidence="2 3">DSM 25520</strain>
    </source>
</reference>
<dbReference type="InterPro" id="IPR052556">
    <property type="entry name" value="PolySynth_Transporter"/>
</dbReference>
<dbReference type="EMBL" id="QNRQ01000002">
    <property type="protein sequence ID" value="RBP41714.1"/>
    <property type="molecule type" value="Genomic_DNA"/>
</dbReference>